<dbReference type="Proteomes" id="UP001140949">
    <property type="component" value="Unassembled WGS sequence"/>
</dbReference>
<organism evidence="1 2">
    <name type="scientific">Iris pallida</name>
    <name type="common">Sweet iris</name>
    <dbReference type="NCBI Taxonomy" id="29817"/>
    <lineage>
        <taxon>Eukaryota</taxon>
        <taxon>Viridiplantae</taxon>
        <taxon>Streptophyta</taxon>
        <taxon>Embryophyta</taxon>
        <taxon>Tracheophyta</taxon>
        <taxon>Spermatophyta</taxon>
        <taxon>Magnoliopsida</taxon>
        <taxon>Liliopsida</taxon>
        <taxon>Asparagales</taxon>
        <taxon>Iridaceae</taxon>
        <taxon>Iridoideae</taxon>
        <taxon>Irideae</taxon>
        <taxon>Iris</taxon>
    </lineage>
</organism>
<evidence type="ECO:0000313" key="2">
    <source>
        <dbReference type="Proteomes" id="UP001140949"/>
    </source>
</evidence>
<comment type="caution">
    <text evidence="1">The sequence shown here is derived from an EMBL/GenBank/DDBJ whole genome shotgun (WGS) entry which is preliminary data.</text>
</comment>
<reference evidence="1" key="1">
    <citation type="journal article" date="2023" name="GigaByte">
        <title>Genome assembly of the bearded iris, Iris pallida Lam.</title>
        <authorList>
            <person name="Bruccoleri R.E."/>
            <person name="Oakeley E.J."/>
            <person name="Faust A.M.E."/>
            <person name="Altorfer M."/>
            <person name="Dessus-Babus S."/>
            <person name="Burckhardt D."/>
            <person name="Oertli M."/>
            <person name="Naumann U."/>
            <person name="Petersen F."/>
            <person name="Wong J."/>
        </authorList>
    </citation>
    <scope>NUCLEOTIDE SEQUENCE</scope>
    <source>
        <strain evidence="1">GSM-AAB239-AS_SAM_17_03QT</strain>
    </source>
</reference>
<protein>
    <submittedName>
        <fullName evidence="1">Uncharacterized protein</fullName>
    </submittedName>
</protein>
<proteinExistence type="predicted"/>
<dbReference type="AlphaFoldDB" id="A0AAX6H3B5"/>
<keyword evidence="2" id="KW-1185">Reference proteome</keyword>
<reference evidence="1" key="2">
    <citation type="submission" date="2023-04" db="EMBL/GenBank/DDBJ databases">
        <authorList>
            <person name="Bruccoleri R.E."/>
            <person name="Oakeley E.J."/>
            <person name="Faust A.-M."/>
            <person name="Dessus-Babus S."/>
            <person name="Altorfer M."/>
            <person name="Burckhardt D."/>
            <person name="Oertli M."/>
            <person name="Naumann U."/>
            <person name="Petersen F."/>
            <person name="Wong J."/>
        </authorList>
    </citation>
    <scope>NUCLEOTIDE SEQUENCE</scope>
    <source>
        <strain evidence="1">GSM-AAB239-AS_SAM_17_03QT</strain>
        <tissue evidence="1">Leaf</tissue>
    </source>
</reference>
<evidence type="ECO:0000313" key="1">
    <source>
        <dbReference type="EMBL" id="KAJ6835292.1"/>
    </source>
</evidence>
<gene>
    <name evidence="1" type="ORF">M6B38_124495</name>
</gene>
<dbReference type="EMBL" id="JANAVB010013504">
    <property type="protein sequence ID" value="KAJ6835292.1"/>
    <property type="molecule type" value="Genomic_DNA"/>
</dbReference>
<sequence length="93" mass="10349">MSDLDTTGHHRLRRGCPELDEAHSDDLYFVRSWQVSAVWKTLSRLEMVRATVEVVSTRDTVARALMATNRSVAWSATISIDLYGVGGGGARRQ</sequence>
<name>A0AAX6H3B5_IRIPA</name>
<accession>A0AAX6H3B5</accession>